<feature type="compositionally biased region" description="Polar residues" evidence="8">
    <location>
        <begin position="54"/>
        <end position="66"/>
    </location>
</feature>
<proteinExistence type="predicted"/>
<accession>A0A0B2V683</accession>
<evidence type="ECO:0000256" key="7">
    <source>
        <dbReference type="ARBA" id="ARBA00022840"/>
    </source>
</evidence>
<dbReference type="OMA" id="ASEFEWK"/>
<evidence type="ECO:0000259" key="9">
    <source>
        <dbReference type="PROSITE" id="PS50127"/>
    </source>
</evidence>
<sequence>MIELVSGMQSSPSGLSVPSTSCSSQSTRELTRTRPLLKRDRSPIDRPVAPNGSDLPSASRSGQPSRETAAATRTLPRRDRSPLERVHAVSRCWQTATGWDPRTLGNSGNVPIRYTAISRRLLRELEDLEHSAPVGCWAKPKGDDLLEWVAVIEGPEDTVYRGGTFFLELHIPKDYPFHPPTVVFLTQIYHCNISRGVVCVDILRHGWTPSMTISTVLQAIVSLLYVCNPADPLVSAIAEQYLTDREKFDKVARVWTMRYAS</sequence>
<dbReference type="Gene3D" id="3.10.110.10">
    <property type="entry name" value="Ubiquitin Conjugating Enzyme"/>
    <property type="match status" value="1"/>
</dbReference>
<dbReference type="GO" id="GO:0061631">
    <property type="term" value="F:ubiquitin conjugating enzyme activity"/>
    <property type="evidence" value="ECO:0007669"/>
    <property type="project" value="UniProtKB-EC"/>
</dbReference>
<dbReference type="SUPFAM" id="SSF54495">
    <property type="entry name" value="UBC-like"/>
    <property type="match status" value="1"/>
</dbReference>
<feature type="domain" description="UBC core" evidence="9">
    <location>
        <begin position="116"/>
        <end position="261"/>
    </location>
</feature>
<dbReference type="Proteomes" id="UP000031036">
    <property type="component" value="Unassembled WGS sequence"/>
</dbReference>
<feature type="compositionally biased region" description="Basic and acidic residues" evidence="8">
    <location>
        <begin position="29"/>
        <end position="44"/>
    </location>
</feature>
<reference evidence="10 11" key="1">
    <citation type="submission" date="2014-11" db="EMBL/GenBank/DDBJ databases">
        <title>Genetic blueprint of the zoonotic pathogen Toxocara canis.</title>
        <authorList>
            <person name="Zhu X.-Q."/>
            <person name="Korhonen P.K."/>
            <person name="Cai H."/>
            <person name="Young N.D."/>
            <person name="Nejsum P."/>
            <person name="von Samson-Himmelstjerna G."/>
            <person name="Boag P.R."/>
            <person name="Tan P."/>
            <person name="Li Q."/>
            <person name="Min J."/>
            <person name="Yang Y."/>
            <person name="Wang X."/>
            <person name="Fang X."/>
            <person name="Hall R.S."/>
            <person name="Hofmann A."/>
            <person name="Sternberg P.W."/>
            <person name="Jex A.R."/>
            <person name="Gasser R.B."/>
        </authorList>
    </citation>
    <scope>NUCLEOTIDE SEQUENCE [LARGE SCALE GENOMIC DNA]</scope>
    <source>
        <strain evidence="10">PN_DK_2014</strain>
    </source>
</reference>
<organism evidence="10 11">
    <name type="scientific">Toxocara canis</name>
    <name type="common">Canine roundworm</name>
    <dbReference type="NCBI Taxonomy" id="6265"/>
    <lineage>
        <taxon>Eukaryota</taxon>
        <taxon>Metazoa</taxon>
        <taxon>Ecdysozoa</taxon>
        <taxon>Nematoda</taxon>
        <taxon>Chromadorea</taxon>
        <taxon>Rhabditida</taxon>
        <taxon>Spirurina</taxon>
        <taxon>Ascaridomorpha</taxon>
        <taxon>Ascaridoidea</taxon>
        <taxon>Toxocaridae</taxon>
        <taxon>Toxocara</taxon>
    </lineage>
</organism>
<dbReference type="InterPro" id="IPR000608">
    <property type="entry name" value="UBC"/>
</dbReference>
<protein>
    <recommendedName>
        <fullName evidence="3">E2 ubiquitin-conjugating enzyme</fullName>
        <ecNumber evidence="3">2.3.2.23</ecNumber>
    </recommendedName>
</protein>
<dbReference type="InterPro" id="IPR016135">
    <property type="entry name" value="UBQ-conjugating_enzyme/RWD"/>
</dbReference>
<feature type="compositionally biased region" description="Low complexity" evidence="8">
    <location>
        <begin position="10"/>
        <end position="26"/>
    </location>
</feature>
<dbReference type="PANTHER" id="PTHR24068">
    <property type="entry name" value="UBIQUITIN-CONJUGATING ENZYME E2"/>
    <property type="match status" value="1"/>
</dbReference>
<dbReference type="SMART" id="SM00212">
    <property type="entry name" value="UBCc"/>
    <property type="match status" value="1"/>
</dbReference>
<dbReference type="STRING" id="6265.A0A0B2V683"/>
<evidence type="ECO:0000313" key="10">
    <source>
        <dbReference type="EMBL" id="KHN76967.1"/>
    </source>
</evidence>
<evidence type="ECO:0000256" key="3">
    <source>
        <dbReference type="ARBA" id="ARBA00012486"/>
    </source>
</evidence>
<comment type="pathway">
    <text evidence="2">Protein modification; protein ubiquitination.</text>
</comment>
<dbReference type="OrthoDB" id="7851174at2759"/>
<name>A0A0B2V683_TOXCA</name>
<dbReference type="FunFam" id="3.10.110.10:FF:000101">
    <property type="entry name" value="Ubiquitin-conjugating enzyme E2 D2"/>
    <property type="match status" value="1"/>
</dbReference>
<evidence type="ECO:0000256" key="8">
    <source>
        <dbReference type="SAM" id="MobiDB-lite"/>
    </source>
</evidence>
<keyword evidence="4" id="KW-0808">Transferase</keyword>
<keyword evidence="11" id="KW-1185">Reference proteome</keyword>
<dbReference type="GO" id="GO:0005524">
    <property type="term" value="F:ATP binding"/>
    <property type="evidence" value="ECO:0007669"/>
    <property type="project" value="UniProtKB-KW"/>
</dbReference>
<gene>
    <name evidence="10" type="primary">UbcD2</name>
    <name evidence="10" type="ORF">Tcan_06064</name>
</gene>
<dbReference type="EMBL" id="JPKZ01002389">
    <property type="protein sequence ID" value="KHN76967.1"/>
    <property type="molecule type" value="Genomic_DNA"/>
</dbReference>
<dbReference type="Pfam" id="PF00179">
    <property type="entry name" value="UQ_con"/>
    <property type="match status" value="1"/>
</dbReference>
<evidence type="ECO:0000256" key="1">
    <source>
        <dbReference type="ARBA" id="ARBA00000485"/>
    </source>
</evidence>
<evidence type="ECO:0000256" key="5">
    <source>
        <dbReference type="ARBA" id="ARBA00022741"/>
    </source>
</evidence>
<comment type="caution">
    <text evidence="10">The sequence shown here is derived from an EMBL/GenBank/DDBJ whole genome shotgun (WGS) entry which is preliminary data.</text>
</comment>
<evidence type="ECO:0000313" key="11">
    <source>
        <dbReference type="Proteomes" id="UP000031036"/>
    </source>
</evidence>
<keyword evidence="7" id="KW-0067">ATP-binding</keyword>
<comment type="catalytic activity">
    <reaction evidence="1">
        <text>S-ubiquitinyl-[E1 ubiquitin-activating enzyme]-L-cysteine + [E2 ubiquitin-conjugating enzyme]-L-cysteine = [E1 ubiquitin-activating enzyme]-L-cysteine + S-ubiquitinyl-[E2 ubiquitin-conjugating enzyme]-L-cysteine.</text>
        <dbReference type="EC" id="2.3.2.23"/>
    </reaction>
</comment>
<keyword evidence="6" id="KW-0833">Ubl conjugation pathway</keyword>
<dbReference type="EC" id="2.3.2.23" evidence="3"/>
<evidence type="ECO:0000256" key="6">
    <source>
        <dbReference type="ARBA" id="ARBA00022786"/>
    </source>
</evidence>
<dbReference type="AlphaFoldDB" id="A0A0B2V683"/>
<evidence type="ECO:0000256" key="4">
    <source>
        <dbReference type="ARBA" id="ARBA00022679"/>
    </source>
</evidence>
<dbReference type="GO" id="GO:0006511">
    <property type="term" value="P:ubiquitin-dependent protein catabolic process"/>
    <property type="evidence" value="ECO:0007669"/>
    <property type="project" value="UniProtKB-ARBA"/>
</dbReference>
<feature type="region of interest" description="Disordered" evidence="8">
    <location>
        <begin position="1"/>
        <end position="83"/>
    </location>
</feature>
<keyword evidence="5" id="KW-0547">Nucleotide-binding</keyword>
<dbReference type="PROSITE" id="PS50127">
    <property type="entry name" value="UBC_2"/>
    <property type="match status" value="1"/>
</dbReference>
<evidence type="ECO:0000256" key="2">
    <source>
        <dbReference type="ARBA" id="ARBA00004906"/>
    </source>
</evidence>